<comment type="caution">
    <text evidence="1">The sequence shown here is derived from an EMBL/GenBank/DDBJ whole genome shotgun (WGS) entry which is preliminary data.</text>
</comment>
<organism evidence="1 2">
    <name type="scientific">Nocardiopsis mangrovi</name>
    <dbReference type="NCBI Taxonomy" id="1179818"/>
    <lineage>
        <taxon>Bacteria</taxon>
        <taxon>Bacillati</taxon>
        <taxon>Actinomycetota</taxon>
        <taxon>Actinomycetes</taxon>
        <taxon>Streptosporangiales</taxon>
        <taxon>Nocardiopsidaceae</taxon>
        <taxon>Nocardiopsis</taxon>
    </lineage>
</organism>
<dbReference type="Proteomes" id="UP001595923">
    <property type="component" value="Unassembled WGS sequence"/>
</dbReference>
<keyword evidence="2" id="KW-1185">Reference proteome</keyword>
<proteinExistence type="predicted"/>
<gene>
    <name evidence="1" type="ORF">ACFO4E_01215</name>
</gene>
<sequence>MNNVPSCPRCGRAVQPPGLWTSAWQCGAHGPVPPLHSVRPPGTDPLDMLAASSHVPLWLPWPLPAGWVVSGFADAGDERSGAVATVVGLSGPAPLGGPGELAIVAEDPGIGLGARIAGLDAPDPGGVAGSGAADAKIRHQGHDIALWSVDAGDSRAVYAGEALASWLWFIFSPADAGVLICELGTLRDLRDRVEGGVAQDPPFGATSAFLASVLAVREEPS</sequence>
<evidence type="ECO:0000313" key="1">
    <source>
        <dbReference type="EMBL" id="MFC4560466.1"/>
    </source>
</evidence>
<dbReference type="RefSeq" id="WP_378570612.1">
    <property type="nucleotide sequence ID" value="NZ_JBHSFQ010000001.1"/>
</dbReference>
<accession>A0ABV9DQI4</accession>
<protein>
    <submittedName>
        <fullName evidence="1">DUF6758 family protein</fullName>
    </submittedName>
</protein>
<evidence type="ECO:0000313" key="2">
    <source>
        <dbReference type="Proteomes" id="UP001595923"/>
    </source>
</evidence>
<dbReference type="EMBL" id="JBHSFQ010000001">
    <property type="protein sequence ID" value="MFC4560466.1"/>
    <property type="molecule type" value="Genomic_DNA"/>
</dbReference>
<reference evidence="2" key="1">
    <citation type="journal article" date="2019" name="Int. J. Syst. Evol. Microbiol.">
        <title>The Global Catalogue of Microorganisms (GCM) 10K type strain sequencing project: providing services to taxonomists for standard genome sequencing and annotation.</title>
        <authorList>
            <consortium name="The Broad Institute Genomics Platform"/>
            <consortium name="The Broad Institute Genome Sequencing Center for Infectious Disease"/>
            <person name="Wu L."/>
            <person name="Ma J."/>
        </authorList>
    </citation>
    <scope>NUCLEOTIDE SEQUENCE [LARGE SCALE GENOMIC DNA]</scope>
    <source>
        <strain evidence="2">XZYJ18</strain>
    </source>
</reference>
<dbReference type="Pfam" id="PF20544">
    <property type="entry name" value="DUF6758"/>
    <property type="match status" value="1"/>
</dbReference>
<dbReference type="InterPro" id="IPR046646">
    <property type="entry name" value="DUF6758"/>
</dbReference>
<name>A0ABV9DQI4_9ACTN</name>